<feature type="compositionally biased region" description="Basic and acidic residues" evidence="1">
    <location>
        <begin position="1"/>
        <end position="18"/>
    </location>
</feature>
<evidence type="ECO:0000259" key="3">
    <source>
        <dbReference type="Pfam" id="PF25213"/>
    </source>
</evidence>
<evidence type="ECO:0000313" key="5">
    <source>
        <dbReference type="Proteomes" id="UP001430377"/>
    </source>
</evidence>
<keyword evidence="5" id="KW-1185">Reference proteome</keyword>
<dbReference type="RefSeq" id="WP_220619542.1">
    <property type="nucleotide sequence ID" value="NZ_RKLR01000007.1"/>
</dbReference>
<gene>
    <name evidence="4" type="ORF">EGH21_16290</name>
</gene>
<organism evidence="4 5">
    <name type="scientific">Haloarcula rubra</name>
    <dbReference type="NCBI Taxonomy" id="2487747"/>
    <lineage>
        <taxon>Archaea</taxon>
        <taxon>Methanobacteriati</taxon>
        <taxon>Methanobacteriota</taxon>
        <taxon>Stenosarchaea group</taxon>
        <taxon>Halobacteria</taxon>
        <taxon>Halobacteriales</taxon>
        <taxon>Haloarculaceae</taxon>
        <taxon>Haloarcula</taxon>
    </lineage>
</organism>
<dbReference type="InterPro" id="IPR013561">
    <property type="entry name" value="FilR1_middle_dom"/>
</dbReference>
<feature type="domain" description="HVO-A0261-like N-terminal" evidence="3">
    <location>
        <begin position="51"/>
        <end position="134"/>
    </location>
</feature>
<dbReference type="Pfam" id="PF08350">
    <property type="entry name" value="FilR1_middle"/>
    <property type="match status" value="1"/>
</dbReference>
<evidence type="ECO:0000259" key="2">
    <source>
        <dbReference type="Pfam" id="PF08350"/>
    </source>
</evidence>
<dbReference type="Proteomes" id="UP001430377">
    <property type="component" value="Unassembled WGS sequence"/>
</dbReference>
<comment type="caution">
    <text evidence="4">The sequence shown here is derived from an EMBL/GenBank/DDBJ whole genome shotgun (WGS) entry which is preliminary data.</text>
</comment>
<reference evidence="4 5" key="1">
    <citation type="submission" date="2021-06" db="EMBL/GenBank/DDBJ databases">
        <title>Halomicroarcula sp. a new haloarchaeum isolated from saline soil.</title>
        <authorList>
            <person name="Duran-Viseras A."/>
            <person name="Sanchez-Porro C."/>
            <person name="Ventosa A."/>
        </authorList>
    </citation>
    <scope>NUCLEOTIDE SEQUENCE [LARGE SCALE GENOMIC DNA]</scope>
    <source>
        <strain evidence="4 5">F13</strain>
    </source>
</reference>
<dbReference type="InterPro" id="IPR036388">
    <property type="entry name" value="WH-like_DNA-bd_sf"/>
</dbReference>
<dbReference type="SUPFAM" id="SSF46785">
    <property type="entry name" value="Winged helix' DNA-binding domain"/>
    <property type="match status" value="1"/>
</dbReference>
<evidence type="ECO:0000256" key="1">
    <source>
        <dbReference type="SAM" id="MobiDB-lite"/>
    </source>
</evidence>
<dbReference type="Pfam" id="PF25213">
    <property type="entry name" value="HVO_A0261_N"/>
    <property type="match status" value="1"/>
</dbReference>
<accession>A0AAW4PTX2</accession>
<dbReference type="EMBL" id="RKLR01000007">
    <property type="protein sequence ID" value="MBX0324589.1"/>
    <property type="molecule type" value="Genomic_DNA"/>
</dbReference>
<feature type="domain" description="Methanogenesis regulatory protein FilR1 middle" evidence="2">
    <location>
        <begin position="167"/>
        <end position="294"/>
    </location>
</feature>
<dbReference type="InterPro" id="IPR036390">
    <property type="entry name" value="WH_DNA-bd_sf"/>
</dbReference>
<name>A0AAW4PTX2_9EURY</name>
<proteinExistence type="predicted"/>
<dbReference type="InterPro" id="IPR057527">
    <property type="entry name" value="HVO_A0261-like_N"/>
</dbReference>
<dbReference type="AlphaFoldDB" id="A0AAW4PTX2"/>
<evidence type="ECO:0000313" key="4">
    <source>
        <dbReference type="EMBL" id="MBX0324589.1"/>
    </source>
</evidence>
<sequence length="304" mass="34046">MATDRTDETTEGASERAEPPPGSPVLESVLENARTRRYLGERLAAADDRVGTDYLGDIVRHGPVLEALLERPLDRGEIEDRLDVSRATSHRFTQWLDRQGFVDKVDGRFRLTGRGQTVAEEVLRFEANVRTAHRLTPLLDVICEDHQEFVIEPFVDATVTIAAPDDPYRPVERFVSLVRESETLRGFNTTHMAPLVLGAFHQQVFEETDTEIVYLPHIAEKLFETYPDRASEAVDSGHLTLRTRENLPYGLAIFDDCVGVGGYDESTGLMEVFVDTDDPVAREWAERVFASVKADSEPLTAGSE</sequence>
<dbReference type="Gene3D" id="1.10.10.10">
    <property type="entry name" value="Winged helix-like DNA-binding domain superfamily/Winged helix DNA-binding domain"/>
    <property type="match status" value="1"/>
</dbReference>
<feature type="region of interest" description="Disordered" evidence="1">
    <location>
        <begin position="1"/>
        <end position="26"/>
    </location>
</feature>
<protein>
    <submittedName>
        <fullName evidence="4">MarR family transcriptional regulator</fullName>
    </submittedName>
</protein>